<dbReference type="GO" id="GO:0006264">
    <property type="term" value="P:mitochondrial DNA replication"/>
    <property type="evidence" value="ECO:0007669"/>
    <property type="project" value="TreeGrafter"/>
</dbReference>
<dbReference type="InterPro" id="IPR011344">
    <property type="entry name" value="ssDNA-bd"/>
</dbReference>
<protein>
    <recommendedName>
        <fullName evidence="5">Single-stranded DNA-binding protein</fullName>
    </recommendedName>
</protein>
<evidence type="ECO:0008006" key="5">
    <source>
        <dbReference type="Google" id="ProtNLM"/>
    </source>
</evidence>
<dbReference type="PROSITE" id="PS50935">
    <property type="entry name" value="SSB"/>
    <property type="match status" value="1"/>
</dbReference>
<evidence type="ECO:0000256" key="3">
    <source>
        <dbReference type="SAM" id="MobiDB-lite"/>
    </source>
</evidence>
<proteinExistence type="predicted"/>
<sequence length="234" mass="25964">MATSGSLGAISRRLCRSLLSTQRPFCYHSHIPKSWFSTGPSAPDYNSDLDEASTLNSYPESSDSVSGESSSASSSPEPTRQRVVSEYALEGGLDVGIYKAILVGQVGQNPLQKRLKNGRMVTLTTIGTGGIRNERIPFPNEEPREYADRCNVQWHRVSIYPDKLSEIVMKHCQPGTILYIEGNLETKIFTDQITGLVRRVREIAVRRNGRVVFLGSDGEFNQPSFNELKGVGYF</sequence>
<dbReference type="AlphaFoldDB" id="A0A7C8YGX4"/>
<feature type="region of interest" description="Disordered" evidence="3">
    <location>
        <begin position="46"/>
        <end position="81"/>
    </location>
</feature>
<dbReference type="PANTHER" id="PTHR10302:SF16">
    <property type="entry name" value="NUCLEIC ACID-BINDING, OB-FOLD-LIKE PROTEIN"/>
    <property type="match status" value="1"/>
</dbReference>
<dbReference type="InterPro" id="IPR000424">
    <property type="entry name" value="Primosome_PriB/ssb"/>
</dbReference>
<keyword evidence="1 2" id="KW-0238">DNA-binding</keyword>
<evidence type="ECO:0000256" key="2">
    <source>
        <dbReference type="PROSITE-ProRule" id="PRU00252"/>
    </source>
</evidence>
<organism evidence="4">
    <name type="scientific">Opuntia streptacantha</name>
    <name type="common">Prickly pear cactus</name>
    <name type="synonym">Opuntia cardona</name>
    <dbReference type="NCBI Taxonomy" id="393608"/>
    <lineage>
        <taxon>Eukaryota</taxon>
        <taxon>Viridiplantae</taxon>
        <taxon>Streptophyta</taxon>
        <taxon>Embryophyta</taxon>
        <taxon>Tracheophyta</taxon>
        <taxon>Spermatophyta</taxon>
        <taxon>Magnoliopsida</taxon>
        <taxon>eudicotyledons</taxon>
        <taxon>Gunneridae</taxon>
        <taxon>Pentapetalae</taxon>
        <taxon>Caryophyllales</taxon>
        <taxon>Cactineae</taxon>
        <taxon>Cactaceae</taxon>
        <taxon>Opuntioideae</taxon>
        <taxon>Opuntia</taxon>
    </lineage>
</organism>
<dbReference type="EMBL" id="GISG01019161">
    <property type="protein sequence ID" value="MBA4618159.1"/>
    <property type="molecule type" value="Transcribed_RNA"/>
</dbReference>
<dbReference type="GO" id="GO:0042645">
    <property type="term" value="C:mitochondrial nucleoid"/>
    <property type="evidence" value="ECO:0007669"/>
    <property type="project" value="TreeGrafter"/>
</dbReference>
<dbReference type="SUPFAM" id="SSF50249">
    <property type="entry name" value="Nucleic acid-binding proteins"/>
    <property type="match status" value="1"/>
</dbReference>
<evidence type="ECO:0000313" key="4">
    <source>
        <dbReference type="EMBL" id="MBA4618159.1"/>
    </source>
</evidence>
<dbReference type="InterPro" id="IPR012340">
    <property type="entry name" value="NA-bd_OB-fold"/>
</dbReference>
<dbReference type="FunFam" id="2.40.50.140:FF:000160">
    <property type="entry name" value="single-stranded DNA-binding protein, mitochondrial"/>
    <property type="match status" value="1"/>
</dbReference>
<dbReference type="Pfam" id="PF00436">
    <property type="entry name" value="SSB"/>
    <property type="match status" value="1"/>
</dbReference>
<reference evidence="4" key="2">
    <citation type="submission" date="2020-07" db="EMBL/GenBank/DDBJ databases">
        <authorList>
            <person name="Vera ALvarez R."/>
            <person name="Arias-Moreno D.M."/>
            <person name="Jimenez-Jacinto V."/>
            <person name="Jimenez-Bremont J.F."/>
            <person name="Swaminathan K."/>
            <person name="Moose S.P."/>
            <person name="Guerrero-Gonzalez M.L."/>
            <person name="Marino-Ramirez L."/>
            <person name="Landsman D."/>
            <person name="Rodriguez-Kessler M."/>
            <person name="Delgado-Sanchez P."/>
        </authorList>
    </citation>
    <scope>NUCLEOTIDE SEQUENCE</scope>
    <source>
        <tissue evidence="4">Cladode</tissue>
    </source>
</reference>
<reference evidence="4" key="1">
    <citation type="journal article" date="2013" name="J. Plant Res.">
        <title>Effect of fungi and light on seed germination of three Opuntia species from semiarid lands of central Mexico.</title>
        <authorList>
            <person name="Delgado-Sanchez P."/>
            <person name="Jimenez-Bremont J.F."/>
            <person name="Guerrero-Gonzalez Mde L."/>
            <person name="Flores J."/>
        </authorList>
    </citation>
    <scope>NUCLEOTIDE SEQUENCE</scope>
    <source>
        <tissue evidence="4">Cladode</tissue>
    </source>
</reference>
<accession>A0A7C8YGX4</accession>
<dbReference type="PANTHER" id="PTHR10302">
    <property type="entry name" value="SINGLE-STRANDED DNA-BINDING PROTEIN"/>
    <property type="match status" value="1"/>
</dbReference>
<dbReference type="GO" id="GO:0003697">
    <property type="term" value="F:single-stranded DNA binding"/>
    <property type="evidence" value="ECO:0007669"/>
    <property type="project" value="InterPro"/>
</dbReference>
<evidence type="ECO:0000256" key="1">
    <source>
        <dbReference type="ARBA" id="ARBA00023125"/>
    </source>
</evidence>
<dbReference type="Gene3D" id="2.40.50.140">
    <property type="entry name" value="Nucleic acid-binding proteins"/>
    <property type="match status" value="1"/>
</dbReference>
<name>A0A7C8YGX4_OPUST</name>
<feature type="compositionally biased region" description="Low complexity" evidence="3">
    <location>
        <begin position="57"/>
        <end position="78"/>
    </location>
</feature>